<organism evidence="3 4">
    <name type="scientific">Stenotrophomonas panacihumi</name>
    <dbReference type="NCBI Taxonomy" id="676599"/>
    <lineage>
        <taxon>Bacteria</taxon>
        <taxon>Pseudomonadati</taxon>
        <taxon>Pseudomonadota</taxon>
        <taxon>Gammaproteobacteria</taxon>
        <taxon>Lysobacterales</taxon>
        <taxon>Lysobacteraceae</taxon>
        <taxon>Stenotrophomonas</taxon>
    </lineage>
</organism>
<dbReference type="STRING" id="676599.ARC20_07225"/>
<dbReference type="AlphaFoldDB" id="A0A0R0AL04"/>
<dbReference type="OrthoDB" id="5993054at2"/>
<dbReference type="Proteomes" id="UP000051802">
    <property type="component" value="Unassembled WGS sequence"/>
</dbReference>
<keyword evidence="2" id="KW-0732">Signal</keyword>
<dbReference type="SUPFAM" id="SSF56935">
    <property type="entry name" value="Porins"/>
    <property type="match status" value="1"/>
</dbReference>
<name>A0A0R0AL04_9GAMM</name>
<keyword evidence="4" id="KW-1185">Reference proteome</keyword>
<dbReference type="Gene3D" id="2.40.160.10">
    <property type="entry name" value="Porin"/>
    <property type="match status" value="1"/>
</dbReference>
<evidence type="ECO:0000256" key="1">
    <source>
        <dbReference type="SAM" id="Coils"/>
    </source>
</evidence>
<dbReference type="EMBL" id="LLXU01000060">
    <property type="protein sequence ID" value="KRG45836.1"/>
    <property type="molecule type" value="Genomic_DNA"/>
</dbReference>
<gene>
    <name evidence="3" type="ORF">ARC20_07225</name>
</gene>
<evidence type="ECO:0000313" key="4">
    <source>
        <dbReference type="Proteomes" id="UP000051802"/>
    </source>
</evidence>
<sequence>MRSSLLATAIATGLGLTALTAAGNANAAPPAVTAEQLAQLQAQIAALQAQVVELQAQNDAQSEVNVTQAKAIESTADTQKAVDGLKKLVNDTKIGGRMFFDMTDVDQTNNGNKTDASGYGVDVKRFYLTVDHKFTDVWSANLTTDFQYLSALSNTEVFVKKAYLQGKFDDAFVLRIGGADMPWVPFAEKYYGMRYVENTLIDRLSYGTSADWGLHAGGDLADGMMNYAVSVVNGRGYRNPSRSERMDVEGRFGFAPTQNTIIAVGGYSGKRGQDTQNIDPPQTAERFDAMAAYASSKFRVGGEYFSAKNWAVTNVREDKADGYSFWASVALTDGGITAFGRYDKAKLSKDIDPSLENTYYNVGVEFPVIKGFKVAAVYKNTHQENNAAVDLKTKEFGLWGDVSF</sequence>
<feature type="signal peptide" evidence="2">
    <location>
        <begin position="1"/>
        <end position="27"/>
    </location>
</feature>
<comment type="caution">
    <text evidence="3">The sequence shown here is derived from an EMBL/GenBank/DDBJ whole genome shotgun (WGS) entry which is preliminary data.</text>
</comment>
<accession>A0A0R0AL04</accession>
<reference evidence="3 4" key="1">
    <citation type="submission" date="2015-10" db="EMBL/GenBank/DDBJ databases">
        <title>Genome sequencing and analysis of members of genus Stenotrophomonas.</title>
        <authorList>
            <person name="Patil P.P."/>
            <person name="Midha S."/>
            <person name="Patil P.B."/>
        </authorList>
    </citation>
    <scope>NUCLEOTIDE SEQUENCE [LARGE SCALE GENOMIC DNA]</scope>
    <source>
        <strain evidence="3 4">JCM 16536</strain>
    </source>
</reference>
<dbReference type="InterPro" id="IPR010870">
    <property type="entry name" value="Porin_O/P"/>
</dbReference>
<keyword evidence="1" id="KW-0175">Coiled coil</keyword>
<feature type="coiled-coil region" evidence="1">
    <location>
        <begin position="37"/>
        <end position="64"/>
    </location>
</feature>
<evidence type="ECO:0000313" key="3">
    <source>
        <dbReference type="EMBL" id="KRG45836.1"/>
    </source>
</evidence>
<proteinExistence type="predicted"/>
<feature type="chain" id="PRO_5006390922" evidence="2">
    <location>
        <begin position="28"/>
        <end position="404"/>
    </location>
</feature>
<protein>
    <submittedName>
        <fullName evidence="3">Porin</fullName>
    </submittedName>
</protein>
<dbReference type="RefSeq" id="WP_057645877.1">
    <property type="nucleotide sequence ID" value="NZ_LLXU01000060.1"/>
</dbReference>
<dbReference type="InterPro" id="IPR023614">
    <property type="entry name" value="Porin_dom_sf"/>
</dbReference>
<evidence type="ECO:0000256" key="2">
    <source>
        <dbReference type="SAM" id="SignalP"/>
    </source>
</evidence>
<dbReference type="Pfam" id="PF07396">
    <property type="entry name" value="Porin_O_P"/>
    <property type="match status" value="1"/>
</dbReference>